<dbReference type="RefSeq" id="WP_163804768.1">
    <property type="nucleotide sequence ID" value="NZ_AP022620.1"/>
</dbReference>
<dbReference type="KEGG" id="many:MANY_27900"/>
<dbReference type="AlphaFoldDB" id="A0A6N4WAQ9"/>
<name>A0A6N4WAQ9_9MYCO</name>
<protein>
    <submittedName>
        <fullName evidence="1">Uncharacterized protein</fullName>
    </submittedName>
</protein>
<dbReference type="EMBL" id="AP022620">
    <property type="protein sequence ID" value="BBZ77453.1"/>
    <property type="molecule type" value="Genomic_DNA"/>
</dbReference>
<evidence type="ECO:0000313" key="2">
    <source>
        <dbReference type="Proteomes" id="UP000467249"/>
    </source>
</evidence>
<dbReference type="Proteomes" id="UP000467249">
    <property type="component" value="Chromosome"/>
</dbReference>
<reference evidence="1 2" key="1">
    <citation type="journal article" date="2019" name="Emerg. Microbes Infect.">
        <title>Comprehensive subspecies identification of 175 nontuberculous mycobacteria species based on 7547 genomic profiles.</title>
        <authorList>
            <person name="Matsumoto Y."/>
            <person name="Kinjo T."/>
            <person name="Motooka D."/>
            <person name="Nabeya D."/>
            <person name="Jung N."/>
            <person name="Uechi K."/>
            <person name="Horii T."/>
            <person name="Iida T."/>
            <person name="Fujita J."/>
            <person name="Nakamura S."/>
        </authorList>
    </citation>
    <scope>NUCLEOTIDE SEQUENCE [LARGE SCALE GENOMIC DNA]</scope>
    <source>
        <strain evidence="1 2">JCM 30275</strain>
    </source>
</reference>
<evidence type="ECO:0000313" key="1">
    <source>
        <dbReference type="EMBL" id="BBZ77453.1"/>
    </source>
</evidence>
<sequence>MTVPLIDDVIQVGIHGPTDTTTIVVTRTPRTLIVHRQDWKPLRVQILHDEPPTHREVFGRSIRRLVVCRVGGEGSGLWRCDAPHACVHDHEVNQFVHTVASFARAKQLRGARV</sequence>
<organism evidence="1 2">
    <name type="scientific">Mycolicibacterium anyangense</name>
    <dbReference type="NCBI Taxonomy" id="1431246"/>
    <lineage>
        <taxon>Bacteria</taxon>
        <taxon>Bacillati</taxon>
        <taxon>Actinomycetota</taxon>
        <taxon>Actinomycetes</taxon>
        <taxon>Mycobacteriales</taxon>
        <taxon>Mycobacteriaceae</taxon>
        <taxon>Mycolicibacterium</taxon>
    </lineage>
</organism>
<gene>
    <name evidence="1" type="ORF">MANY_27900</name>
</gene>
<proteinExistence type="predicted"/>
<accession>A0A6N4WAQ9</accession>
<keyword evidence="2" id="KW-1185">Reference proteome</keyword>